<comment type="subcellular location">
    <subcellularLocation>
        <location evidence="1">Membrane</location>
        <topology evidence="1">Multi-pass membrane protein</topology>
    </subcellularLocation>
</comment>
<evidence type="ECO:0000256" key="5">
    <source>
        <dbReference type="ARBA" id="ARBA00022989"/>
    </source>
</evidence>
<dbReference type="GO" id="GO:0016780">
    <property type="term" value="F:phosphotransferase activity, for other substituted phosphate groups"/>
    <property type="evidence" value="ECO:0007669"/>
    <property type="project" value="TreeGrafter"/>
</dbReference>
<sequence length="271" mass="31557">MREIGLEWIYRLLQEPKRMWRRYLVGNPLFLVRTYLWHKKQKRERMRRYYETVAGEKRLTFIPDLSLVTHRVYPYFKRAVDIIVASIAILLLSPVMLTVAMLIKAESRGPVLFSQKRVGRDGKVFSMYKFRSMVQNAEALKKELAAANESKDGVIFKMKDDPRITKVGKFIRKWSIDELPQLFNVLKGDMSLVGPRPPVPSEVAEYSSEDLKRLHIVPGITCYWQVSGRSEIPFKQQVDLDKKYISTRSLWTDIKILFATIPAVLAQKGAY</sequence>
<keyword evidence="4 7" id="KW-0812">Transmembrane</keyword>
<dbReference type="InterPro" id="IPR003362">
    <property type="entry name" value="Bact_transf"/>
</dbReference>
<name>A0A7M1S679_9BACT</name>
<feature type="domain" description="Bacterial sugar transferase" evidence="8">
    <location>
        <begin position="77"/>
        <end position="265"/>
    </location>
</feature>
<dbReference type="EMBL" id="CP063164">
    <property type="protein sequence ID" value="QOR62935.1"/>
    <property type="molecule type" value="Genomic_DNA"/>
</dbReference>
<dbReference type="KEGG" id="sinu:IMZ28_00250"/>
<dbReference type="NCBIfam" id="TIGR03025">
    <property type="entry name" value="EPS_sugtrans"/>
    <property type="match status" value="1"/>
</dbReference>
<keyword evidence="10" id="KW-1185">Reference proteome</keyword>
<accession>A0A7M1S679</accession>
<dbReference type="InterPro" id="IPR017475">
    <property type="entry name" value="EPS_sugar_tfrase"/>
</dbReference>
<evidence type="ECO:0000256" key="6">
    <source>
        <dbReference type="ARBA" id="ARBA00023136"/>
    </source>
</evidence>
<dbReference type="Proteomes" id="UP000595074">
    <property type="component" value="Chromosome"/>
</dbReference>
<dbReference type="AlphaFoldDB" id="A0A7M1S679"/>
<evidence type="ECO:0000313" key="10">
    <source>
        <dbReference type="Proteomes" id="UP000595074"/>
    </source>
</evidence>
<organism evidence="9 10">
    <name type="scientific">Sulfurovum indicum</name>
    <dbReference type="NCBI Taxonomy" id="2779528"/>
    <lineage>
        <taxon>Bacteria</taxon>
        <taxon>Pseudomonadati</taxon>
        <taxon>Campylobacterota</taxon>
        <taxon>Epsilonproteobacteria</taxon>
        <taxon>Campylobacterales</taxon>
        <taxon>Sulfurovaceae</taxon>
        <taxon>Sulfurovum</taxon>
    </lineage>
</organism>
<evidence type="ECO:0000256" key="2">
    <source>
        <dbReference type="ARBA" id="ARBA00006464"/>
    </source>
</evidence>
<proteinExistence type="inferred from homology"/>
<dbReference type="GO" id="GO:0016020">
    <property type="term" value="C:membrane"/>
    <property type="evidence" value="ECO:0007669"/>
    <property type="project" value="UniProtKB-SubCell"/>
</dbReference>
<dbReference type="PANTHER" id="PTHR30576">
    <property type="entry name" value="COLANIC BIOSYNTHESIS UDP-GLUCOSE LIPID CARRIER TRANSFERASE"/>
    <property type="match status" value="1"/>
</dbReference>
<evidence type="ECO:0000256" key="4">
    <source>
        <dbReference type="ARBA" id="ARBA00022692"/>
    </source>
</evidence>
<protein>
    <submittedName>
        <fullName evidence="9">Exopolysaccharide biosynthesis polyprenyl glycosylphosphotransferase</fullName>
    </submittedName>
</protein>
<keyword evidence="6 7" id="KW-0472">Membrane</keyword>
<reference evidence="9 10" key="1">
    <citation type="submission" date="2020-10" db="EMBL/GenBank/DDBJ databases">
        <title>The genome of sulfurovum sp.</title>
        <authorList>
            <person name="Xie S."/>
            <person name="Shao Z."/>
            <person name="Jiang L."/>
        </authorList>
    </citation>
    <scope>NUCLEOTIDE SEQUENCE [LARGE SCALE GENOMIC DNA]</scope>
    <source>
        <strain evidence="9 10">ST-419</strain>
    </source>
</reference>
<feature type="transmembrane region" description="Helical" evidence="7">
    <location>
        <begin position="20"/>
        <end position="38"/>
    </location>
</feature>
<keyword evidence="5 7" id="KW-1133">Transmembrane helix</keyword>
<feature type="transmembrane region" description="Helical" evidence="7">
    <location>
        <begin position="82"/>
        <end position="103"/>
    </location>
</feature>
<keyword evidence="3 9" id="KW-0808">Transferase</keyword>
<comment type="similarity">
    <text evidence="2">Belongs to the bacterial sugar transferase family.</text>
</comment>
<evidence type="ECO:0000259" key="8">
    <source>
        <dbReference type="Pfam" id="PF02397"/>
    </source>
</evidence>
<evidence type="ECO:0000256" key="1">
    <source>
        <dbReference type="ARBA" id="ARBA00004141"/>
    </source>
</evidence>
<evidence type="ECO:0000313" key="9">
    <source>
        <dbReference type="EMBL" id="QOR62935.1"/>
    </source>
</evidence>
<evidence type="ECO:0000256" key="7">
    <source>
        <dbReference type="SAM" id="Phobius"/>
    </source>
</evidence>
<dbReference type="Pfam" id="PF03808">
    <property type="entry name" value="Glyco_tran_WecG"/>
    <property type="match status" value="1"/>
</dbReference>
<dbReference type="PANTHER" id="PTHR30576:SF10">
    <property type="entry name" value="SLL5057 PROTEIN"/>
    <property type="match status" value="1"/>
</dbReference>
<gene>
    <name evidence="9" type="ORF">IMZ28_00250</name>
</gene>
<dbReference type="InterPro" id="IPR004629">
    <property type="entry name" value="WecG_TagA_CpsF"/>
</dbReference>
<dbReference type="Pfam" id="PF02397">
    <property type="entry name" value="Bac_transf"/>
    <property type="match status" value="1"/>
</dbReference>
<evidence type="ECO:0000256" key="3">
    <source>
        <dbReference type="ARBA" id="ARBA00022679"/>
    </source>
</evidence>